<reference evidence="3" key="1">
    <citation type="submission" date="2019-08" db="EMBL/GenBank/DDBJ databases">
        <title>The improved chromosome-level genome for the pearl oyster Pinctada fucata martensii using PacBio sequencing and Hi-C.</title>
        <authorList>
            <person name="Zheng Z."/>
        </authorList>
    </citation>
    <scope>NUCLEOTIDE SEQUENCE</scope>
    <source>
        <strain evidence="3">ZZ-2019</strain>
        <tissue evidence="3">Adductor muscle</tissue>
    </source>
</reference>
<dbReference type="GO" id="GO:0003676">
    <property type="term" value="F:nucleic acid binding"/>
    <property type="evidence" value="ECO:0007669"/>
    <property type="project" value="InterPro"/>
</dbReference>
<dbReference type="InterPro" id="IPR004875">
    <property type="entry name" value="DDE_SF_endonuclease_dom"/>
</dbReference>
<evidence type="ECO:0000313" key="3">
    <source>
        <dbReference type="EMBL" id="KAK3084172.1"/>
    </source>
</evidence>
<sequence>MKENLQDSLLKMVGFDLWPEFVFLLETSSSADLVGNVRMKEESLILHGAWGWSNAKAQHLKKYVENLEKEKEKFLNDVNSKIEHNDIPCKLVINRNKTGINIVPVSQWTMAVEGAKRVEIQGIDDKRQITGTFAGSMDGVFLPMQLIYGGKTDKCHPKYKFPQGFHITHSGNHWANEETMIQYIDKIICQYVSNKIDELDLPLGQKALVIFDCCRGQITEQFRAHLKSKCLLDSTIPPNCTDKLQPMDVSVNKCAKDFLM</sequence>
<evidence type="ECO:0000259" key="2">
    <source>
        <dbReference type="Pfam" id="PF03184"/>
    </source>
</evidence>
<gene>
    <name evidence="3" type="ORF">FSP39_009403</name>
</gene>
<keyword evidence="4" id="KW-1185">Reference proteome</keyword>
<protein>
    <recommendedName>
        <fullName evidence="2">DDE-1 domain-containing protein</fullName>
    </recommendedName>
</protein>
<keyword evidence="1" id="KW-0175">Coiled coil</keyword>
<dbReference type="AlphaFoldDB" id="A0AA89BK93"/>
<proteinExistence type="predicted"/>
<dbReference type="Proteomes" id="UP001186944">
    <property type="component" value="Unassembled WGS sequence"/>
</dbReference>
<organism evidence="3 4">
    <name type="scientific">Pinctada imbricata</name>
    <name type="common">Atlantic pearl-oyster</name>
    <name type="synonym">Pinctada martensii</name>
    <dbReference type="NCBI Taxonomy" id="66713"/>
    <lineage>
        <taxon>Eukaryota</taxon>
        <taxon>Metazoa</taxon>
        <taxon>Spiralia</taxon>
        <taxon>Lophotrochozoa</taxon>
        <taxon>Mollusca</taxon>
        <taxon>Bivalvia</taxon>
        <taxon>Autobranchia</taxon>
        <taxon>Pteriomorphia</taxon>
        <taxon>Pterioida</taxon>
        <taxon>Pterioidea</taxon>
        <taxon>Pteriidae</taxon>
        <taxon>Pinctada</taxon>
    </lineage>
</organism>
<accession>A0AA89BK93</accession>
<feature type="domain" description="DDE-1" evidence="2">
    <location>
        <begin position="143"/>
        <end position="253"/>
    </location>
</feature>
<dbReference type="Pfam" id="PF03184">
    <property type="entry name" value="DDE_1"/>
    <property type="match status" value="1"/>
</dbReference>
<evidence type="ECO:0000256" key="1">
    <source>
        <dbReference type="SAM" id="Coils"/>
    </source>
</evidence>
<evidence type="ECO:0000313" key="4">
    <source>
        <dbReference type="Proteomes" id="UP001186944"/>
    </source>
</evidence>
<dbReference type="EMBL" id="VSWD01000013">
    <property type="protein sequence ID" value="KAK3084172.1"/>
    <property type="molecule type" value="Genomic_DNA"/>
</dbReference>
<feature type="coiled-coil region" evidence="1">
    <location>
        <begin position="57"/>
        <end position="84"/>
    </location>
</feature>
<name>A0AA89BK93_PINIB</name>
<comment type="caution">
    <text evidence="3">The sequence shown here is derived from an EMBL/GenBank/DDBJ whole genome shotgun (WGS) entry which is preliminary data.</text>
</comment>